<sequence length="139" mass="16054">MVEYVNKQIEEELLSYYKKGLNSFFEKINDKLEEFLKSAKMEGQKELFKKLIKIRTYPPLLTLLLSNNPENGDWEKARLSSLKAVAEGEGFNKLAEQIETDLAYYEKAKNGLNSLNKGEGEWDITIQVFEVGSIQEIIR</sequence>
<gene>
    <name evidence="1" type="ORF">D6D85_07355</name>
</gene>
<evidence type="ECO:0000313" key="1">
    <source>
        <dbReference type="EMBL" id="RSN74824.1"/>
    </source>
</evidence>
<dbReference type="EMBL" id="RCOS01000085">
    <property type="protein sequence ID" value="RSN74824.1"/>
    <property type="molecule type" value="Genomic_DNA"/>
</dbReference>
<dbReference type="AlphaFoldDB" id="A0A3R9PFB3"/>
<proteinExistence type="predicted"/>
<comment type="caution">
    <text evidence="1">The sequence shown here is derived from an EMBL/GenBank/DDBJ whole genome shotgun (WGS) entry which is preliminary data.</text>
</comment>
<feature type="non-terminal residue" evidence="1">
    <location>
        <position position="139"/>
    </location>
</feature>
<evidence type="ECO:0000313" key="2">
    <source>
        <dbReference type="Proteomes" id="UP000277582"/>
    </source>
</evidence>
<dbReference type="Proteomes" id="UP000277582">
    <property type="component" value="Unassembled WGS sequence"/>
</dbReference>
<keyword evidence="2" id="KW-1185">Reference proteome</keyword>
<accession>A0A3R9PFB3</accession>
<reference evidence="1 2" key="1">
    <citation type="submission" date="2018-10" db="EMBL/GenBank/DDBJ databases">
        <title>Co-occurring genomic capacity for anaerobic methane metabolism and dissimilatory sulfite reduction discovered in the Korarchaeota.</title>
        <authorList>
            <person name="Mckay L.J."/>
            <person name="Dlakic M."/>
            <person name="Fields M.W."/>
            <person name="Delmont T.O."/>
            <person name="Eren A.M."/>
            <person name="Jay Z.J."/>
            <person name="Klingelsmith K.B."/>
            <person name="Rusch D.B."/>
            <person name="Inskeep W.P."/>
        </authorList>
    </citation>
    <scope>NUCLEOTIDE SEQUENCE [LARGE SCALE GENOMIC DNA]</scope>
    <source>
        <strain evidence="1 2">MDKW</strain>
    </source>
</reference>
<dbReference type="OrthoDB" id="387354at2157"/>
<dbReference type="RefSeq" id="WP_133308297.1">
    <property type="nucleotide sequence ID" value="NZ_RCOS01000085.1"/>
</dbReference>
<protein>
    <submittedName>
        <fullName evidence="1">Uncharacterized protein</fullName>
    </submittedName>
</protein>
<organism evidence="1 2">
    <name type="scientific">Candidatus Methanodesulfokora washburnensis</name>
    <dbReference type="NCBI Taxonomy" id="2478471"/>
    <lineage>
        <taxon>Archaea</taxon>
        <taxon>Thermoproteota</taxon>
        <taxon>Candidatus Korarchaeia</taxon>
        <taxon>Candidatus Korarchaeia incertae sedis</taxon>
        <taxon>Candidatus Methanodesulfokora</taxon>
    </lineage>
</organism>
<name>A0A3R9PFB3_9CREN</name>